<evidence type="ECO:0000259" key="2">
    <source>
        <dbReference type="PROSITE" id="PS50933"/>
    </source>
</evidence>
<feature type="domain" description="CHRD" evidence="2">
    <location>
        <begin position="27"/>
        <end position="145"/>
    </location>
</feature>
<dbReference type="InterPro" id="IPR010895">
    <property type="entry name" value="CHRD"/>
</dbReference>
<dbReference type="Pfam" id="PF07452">
    <property type="entry name" value="CHRD"/>
    <property type="match status" value="1"/>
</dbReference>
<dbReference type="PROSITE" id="PS50933">
    <property type="entry name" value="CHRD"/>
    <property type="match status" value="1"/>
</dbReference>
<name>A0A150R662_SORCE</name>
<reference evidence="3 4" key="1">
    <citation type="submission" date="2014-02" db="EMBL/GenBank/DDBJ databases">
        <title>The small core and large imbalanced accessory genome model reveals a collaborative survival strategy of Sorangium cellulosum strains in nature.</title>
        <authorList>
            <person name="Han K."/>
            <person name="Peng R."/>
            <person name="Blom J."/>
            <person name="Li Y.-Z."/>
        </authorList>
    </citation>
    <scope>NUCLEOTIDE SEQUENCE [LARGE SCALE GENOMIC DNA]</scope>
    <source>
        <strain evidence="3 4">So0149</strain>
    </source>
</reference>
<keyword evidence="1" id="KW-0732">Signal</keyword>
<feature type="signal peptide" evidence="1">
    <location>
        <begin position="1"/>
        <end position="21"/>
    </location>
</feature>
<dbReference type="AlphaFoldDB" id="A0A150R662"/>
<dbReference type="SMART" id="SM00754">
    <property type="entry name" value="CHRD"/>
    <property type="match status" value="1"/>
</dbReference>
<dbReference type="EMBL" id="JEMC01004114">
    <property type="protein sequence ID" value="KYF75752.1"/>
    <property type="molecule type" value="Genomic_DNA"/>
</dbReference>
<accession>A0A150R662</accession>
<protein>
    <recommendedName>
        <fullName evidence="2">CHRD domain-containing protein</fullName>
    </recommendedName>
</protein>
<dbReference type="Proteomes" id="UP000075515">
    <property type="component" value="Unassembled WGS sequence"/>
</dbReference>
<feature type="chain" id="PRO_5007567743" description="CHRD domain-containing protein" evidence="1">
    <location>
        <begin position="22"/>
        <end position="145"/>
    </location>
</feature>
<evidence type="ECO:0000256" key="1">
    <source>
        <dbReference type="SAM" id="SignalP"/>
    </source>
</evidence>
<evidence type="ECO:0000313" key="3">
    <source>
        <dbReference type="EMBL" id="KYF75752.1"/>
    </source>
</evidence>
<evidence type="ECO:0000313" key="4">
    <source>
        <dbReference type="Proteomes" id="UP000075515"/>
    </source>
</evidence>
<gene>
    <name evidence="3" type="ORF">BE18_53280</name>
</gene>
<organism evidence="3 4">
    <name type="scientific">Sorangium cellulosum</name>
    <name type="common">Polyangium cellulosum</name>
    <dbReference type="NCBI Taxonomy" id="56"/>
    <lineage>
        <taxon>Bacteria</taxon>
        <taxon>Pseudomonadati</taxon>
        <taxon>Myxococcota</taxon>
        <taxon>Polyangia</taxon>
        <taxon>Polyangiales</taxon>
        <taxon>Polyangiaceae</taxon>
        <taxon>Sorangium</taxon>
    </lineage>
</organism>
<comment type="caution">
    <text evidence="3">The sequence shown here is derived from an EMBL/GenBank/DDBJ whole genome shotgun (WGS) entry which is preliminary data.</text>
</comment>
<sequence>MPHLTMSALGAVLLAAALARAALPERPIRPLTAALTGQDEAPGRGDRRGSGTARLTLDLAQGEVCFDLTVSGIAPAIAARVHEGSAGHAGRVVLTLMPPTGGSSTGCVGASPDDLSALLTAPERYYVAVRTADFPDGALRGQLSR</sequence>
<proteinExistence type="predicted"/>